<feature type="chain" id="PRO_5020622329" evidence="5">
    <location>
        <begin position="26"/>
        <end position="409"/>
    </location>
</feature>
<keyword evidence="5" id="KW-0732">Signal</keyword>
<keyword evidence="2" id="KW-0645">Protease</keyword>
<dbReference type="PANTHER" id="PTHR47053:SF1">
    <property type="entry name" value="MUREIN DD-ENDOPEPTIDASE MEPH-RELATED"/>
    <property type="match status" value="1"/>
</dbReference>
<dbReference type="SUPFAM" id="SSF54001">
    <property type="entry name" value="Cysteine proteinases"/>
    <property type="match status" value="1"/>
</dbReference>
<dbReference type="InterPro" id="IPR000064">
    <property type="entry name" value="NLP_P60_dom"/>
</dbReference>
<evidence type="ECO:0000256" key="4">
    <source>
        <dbReference type="ARBA" id="ARBA00022807"/>
    </source>
</evidence>
<evidence type="ECO:0000256" key="2">
    <source>
        <dbReference type="ARBA" id="ARBA00022670"/>
    </source>
</evidence>
<dbReference type="Proteomes" id="UP000289792">
    <property type="component" value="Unassembled WGS sequence"/>
</dbReference>
<gene>
    <name evidence="7" type="ORF">ESZ48_09535</name>
</gene>
<dbReference type="InterPro" id="IPR038765">
    <property type="entry name" value="Papain-like_cys_pep_sf"/>
</dbReference>
<dbReference type="Pfam" id="PF08239">
    <property type="entry name" value="SH3_3"/>
    <property type="match status" value="2"/>
</dbReference>
<proteinExistence type="inferred from homology"/>
<dbReference type="AlphaFoldDB" id="A0A4Q0XIQ8"/>
<feature type="domain" description="NlpC/P60" evidence="6">
    <location>
        <begin position="248"/>
        <end position="382"/>
    </location>
</feature>
<evidence type="ECO:0000256" key="1">
    <source>
        <dbReference type="ARBA" id="ARBA00007074"/>
    </source>
</evidence>
<dbReference type="InterPro" id="IPR051202">
    <property type="entry name" value="Peptidase_C40"/>
</dbReference>
<dbReference type="InterPro" id="IPR003646">
    <property type="entry name" value="SH3-like_bac-type"/>
</dbReference>
<keyword evidence="8" id="KW-1185">Reference proteome</keyword>
<dbReference type="GO" id="GO:0008234">
    <property type="term" value="F:cysteine-type peptidase activity"/>
    <property type="evidence" value="ECO:0007669"/>
    <property type="project" value="UniProtKB-KW"/>
</dbReference>
<feature type="signal peptide" evidence="5">
    <location>
        <begin position="1"/>
        <end position="25"/>
    </location>
</feature>
<organism evidence="7 8">
    <name type="scientific">Gelidibacter gilvus</name>
    <dbReference type="NCBI Taxonomy" id="59602"/>
    <lineage>
        <taxon>Bacteria</taxon>
        <taxon>Pseudomonadati</taxon>
        <taxon>Bacteroidota</taxon>
        <taxon>Flavobacteriia</taxon>
        <taxon>Flavobacteriales</taxon>
        <taxon>Flavobacteriaceae</taxon>
        <taxon>Gelidibacter</taxon>
    </lineage>
</organism>
<accession>A0A4Q0XIQ8</accession>
<evidence type="ECO:0000313" key="7">
    <source>
        <dbReference type="EMBL" id="RXJ50213.1"/>
    </source>
</evidence>
<dbReference type="PANTHER" id="PTHR47053">
    <property type="entry name" value="MUREIN DD-ENDOPEPTIDASE MEPH-RELATED"/>
    <property type="match status" value="1"/>
</dbReference>
<dbReference type="EMBL" id="SDDZ01000004">
    <property type="protein sequence ID" value="RXJ50213.1"/>
    <property type="molecule type" value="Genomic_DNA"/>
</dbReference>
<sequence>MNLLKKINLLSLLGFLILVSCNEKAEEKMQDPAEVYISDIKSEYAPDKRVALFDVVAEKSKDQYVLKGESNLPNAVEALKSKFDAENIAYTDSIQVLPAATAEGKTRGLVKISVANLRGKGSHSAELVTQAMMGTPLTILKHTPGWSLIQTPEGYISWVDNGGIVSLTVDEFTAWKAADKIIYLKPYGAAYTNPDTKSQTVSDLVAGNILEVVGEKQGFYEIKYPDGRKAFIEKANAKPYMEWVTSVDQSQDDLVAAAKTMMGSPYLWGGTSPKGMDCSGFTKTVFFLNGLIIPRDASQQIHTGVLVDSTKNFENLVPGDLLFFGKKATDTSKERVIHVGMWIGDNKFIHAMGDVHISNMDTTAEDFDKYNYDRYLRTKRIIDQEGPGLMYLAEADVFMAKNEAEPLKN</sequence>
<evidence type="ECO:0000256" key="3">
    <source>
        <dbReference type="ARBA" id="ARBA00022801"/>
    </source>
</evidence>
<keyword evidence="3 7" id="KW-0378">Hydrolase</keyword>
<evidence type="ECO:0000256" key="5">
    <source>
        <dbReference type="SAM" id="SignalP"/>
    </source>
</evidence>
<dbReference type="PROSITE" id="PS51257">
    <property type="entry name" value="PROKAR_LIPOPROTEIN"/>
    <property type="match status" value="1"/>
</dbReference>
<evidence type="ECO:0000259" key="6">
    <source>
        <dbReference type="PROSITE" id="PS51935"/>
    </source>
</evidence>
<dbReference type="OrthoDB" id="9813368at2"/>
<comment type="caution">
    <text evidence="7">The sequence shown here is derived from an EMBL/GenBank/DDBJ whole genome shotgun (WGS) entry which is preliminary data.</text>
</comment>
<evidence type="ECO:0000313" key="8">
    <source>
        <dbReference type="Proteomes" id="UP000289792"/>
    </source>
</evidence>
<name>A0A4Q0XIQ8_9FLAO</name>
<dbReference type="RefSeq" id="WP_129017183.1">
    <property type="nucleotide sequence ID" value="NZ_SDDZ01000004.1"/>
</dbReference>
<keyword evidence="4" id="KW-0788">Thiol protease</keyword>
<dbReference type="Gene3D" id="3.90.1720.10">
    <property type="entry name" value="endopeptidase domain like (from Nostoc punctiforme)"/>
    <property type="match status" value="1"/>
</dbReference>
<reference evidence="7 8" key="1">
    <citation type="submission" date="2019-01" db="EMBL/GenBank/DDBJ databases">
        <title>Genome sequence of the Antarctic species Gelidibacter gilvus ACAM 158(T).</title>
        <authorList>
            <person name="Bowman J.P."/>
        </authorList>
    </citation>
    <scope>NUCLEOTIDE SEQUENCE [LARGE SCALE GENOMIC DNA]</scope>
    <source>
        <strain evidence="7 8">IC158</strain>
    </source>
</reference>
<dbReference type="Pfam" id="PF00877">
    <property type="entry name" value="NLPC_P60"/>
    <property type="match status" value="1"/>
</dbReference>
<comment type="similarity">
    <text evidence="1">Belongs to the peptidase C40 family.</text>
</comment>
<dbReference type="PROSITE" id="PS51935">
    <property type="entry name" value="NLPC_P60"/>
    <property type="match status" value="1"/>
</dbReference>
<dbReference type="GO" id="GO:0006508">
    <property type="term" value="P:proteolysis"/>
    <property type="evidence" value="ECO:0007669"/>
    <property type="project" value="UniProtKB-KW"/>
</dbReference>
<dbReference type="Gene3D" id="2.30.30.40">
    <property type="entry name" value="SH3 Domains"/>
    <property type="match status" value="2"/>
</dbReference>
<protein>
    <submittedName>
        <fullName evidence="7">Glycoside hydrolase</fullName>
    </submittedName>
</protein>